<evidence type="ECO:0000256" key="10">
    <source>
        <dbReference type="SAM" id="SignalP"/>
    </source>
</evidence>
<feature type="domain" description="WSC" evidence="13">
    <location>
        <begin position="23"/>
        <end position="109"/>
    </location>
</feature>
<dbReference type="Pfam" id="PF01822">
    <property type="entry name" value="WSC"/>
    <property type="match status" value="1"/>
</dbReference>
<keyword evidence="5 9" id="KW-1133">Transmembrane helix</keyword>
<dbReference type="PANTHER" id="PTHR24051">
    <property type="entry name" value="SUSHI DOMAIN-CONTAINING PROTEIN 1"/>
    <property type="match status" value="1"/>
</dbReference>
<evidence type="ECO:0000256" key="8">
    <source>
        <dbReference type="ARBA" id="ARBA00023180"/>
    </source>
</evidence>
<keyword evidence="7" id="KW-1015">Disulfide bond</keyword>
<dbReference type="PROSITE" id="PS51212">
    <property type="entry name" value="WSC"/>
    <property type="match status" value="1"/>
</dbReference>
<evidence type="ECO:0000259" key="13">
    <source>
        <dbReference type="PROSITE" id="PS51212"/>
    </source>
</evidence>
<dbReference type="InterPro" id="IPR013783">
    <property type="entry name" value="Ig-like_fold"/>
</dbReference>
<keyword evidence="15" id="KW-1185">Reference proteome</keyword>
<dbReference type="Gene3D" id="1.10.510.10">
    <property type="entry name" value="Transferase(Phosphotransferase) domain 1"/>
    <property type="match status" value="1"/>
</dbReference>
<keyword evidence="2 9" id="KW-0812">Transmembrane</keyword>
<evidence type="ECO:0000313" key="14">
    <source>
        <dbReference type="EMBL" id="CAH2983602.1"/>
    </source>
</evidence>
<keyword evidence="8" id="KW-0325">Glycoprotein</keyword>
<feature type="domain" description="Fibronectin type-III" evidence="12">
    <location>
        <begin position="115"/>
        <end position="214"/>
    </location>
</feature>
<evidence type="ECO:0000313" key="15">
    <source>
        <dbReference type="Proteomes" id="UP001153292"/>
    </source>
</evidence>
<dbReference type="InterPro" id="IPR001245">
    <property type="entry name" value="Ser-Thr/Tyr_kinase_cat_dom"/>
</dbReference>
<dbReference type="InterPro" id="IPR000719">
    <property type="entry name" value="Prot_kinase_dom"/>
</dbReference>
<feature type="domain" description="Fibronectin type-III" evidence="12">
    <location>
        <begin position="370"/>
        <end position="469"/>
    </location>
</feature>
<evidence type="ECO:0000256" key="7">
    <source>
        <dbReference type="ARBA" id="ARBA00023157"/>
    </source>
</evidence>
<dbReference type="SMART" id="SM00060">
    <property type="entry name" value="FN3"/>
    <property type="match status" value="3"/>
</dbReference>
<feature type="domain" description="Protein kinase" evidence="11">
    <location>
        <begin position="947"/>
        <end position="1206"/>
    </location>
</feature>
<name>A0ABN8L2X7_CHISP</name>
<gene>
    <name evidence="14" type="ORF">CHILSU_LOCUS3878</name>
</gene>
<dbReference type="InterPro" id="IPR036116">
    <property type="entry name" value="FN3_sf"/>
</dbReference>
<dbReference type="InterPro" id="IPR011009">
    <property type="entry name" value="Kinase-like_dom_sf"/>
</dbReference>
<dbReference type="SUPFAM" id="SSF56112">
    <property type="entry name" value="Protein kinase-like (PK-like)"/>
    <property type="match status" value="1"/>
</dbReference>
<evidence type="ECO:0000256" key="5">
    <source>
        <dbReference type="ARBA" id="ARBA00022989"/>
    </source>
</evidence>
<evidence type="ECO:0000259" key="11">
    <source>
        <dbReference type="PROSITE" id="PS50011"/>
    </source>
</evidence>
<evidence type="ECO:0008006" key="16">
    <source>
        <dbReference type="Google" id="ProtNLM"/>
    </source>
</evidence>
<dbReference type="InterPro" id="IPR057598">
    <property type="entry name" value="Fn3_PTPRU"/>
</dbReference>
<keyword evidence="3 10" id="KW-0732">Signal</keyword>
<comment type="subcellular location">
    <subcellularLocation>
        <location evidence="1">Membrane</location>
        <topology evidence="1">Single-pass type I membrane protein</topology>
    </subcellularLocation>
</comment>
<dbReference type="CDD" id="cd00063">
    <property type="entry name" value="FN3"/>
    <property type="match status" value="3"/>
</dbReference>
<dbReference type="SUPFAM" id="SSF49265">
    <property type="entry name" value="Fibronectin type III"/>
    <property type="match status" value="3"/>
</dbReference>
<keyword evidence="4" id="KW-0677">Repeat</keyword>
<feature type="chain" id="PRO_5046218422" description="Tyrosine-protein kinase Wsck" evidence="10">
    <location>
        <begin position="22"/>
        <end position="1238"/>
    </location>
</feature>
<accession>A0ABN8L2X7</accession>
<dbReference type="Gene3D" id="3.30.200.20">
    <property type="entry name" value="Phosphorylase Kinase, domain 1"/>
    <property type="match status" value="1"/>
</dbReference>
<dbReference type="Pfam" id="PF00041">
    <property type="entry name" value="fn3"/>
    <property type="match status" value="3"/>
</dbReference>
<proteinExistence type="predicted"/>
<dbReference type="Proteomes" id="UP001153292">
    <property type="component" value="Chromosome 17"/>
</dbReference>
<protein>
    <recommendedName>
        <fullName evidence="16">Tyrosine-protein kinase Wsck</fullName>
    </recommendedName>
</protein>
<feature type="signal peptide" evidence="10">
    <location>
        <begin position="1"/>
        <end position="21"/>
    </location>
</feature>
<dbReference type="SMART" id="SM00321">
    <property type="entry name" value="WSC"/>
    <property type="match status" value="1"/>
</dbReference>
<organism evidence="14 15">
    <name type="scientific">Chilo suppressalis</name>
    <name type="common">Asiatic rice borer moth</name>
    <dbReference type="NCBI Taxonomy" id="168631"/>
    <lineage>
        <taxon>Eukaryota</taxon>
        <taxon>Metazoa</taxon>
        <taxon>Ecdysozoa</taxon>
        <taxon>Arthropoda</taxon>
        <taxon>Hexapoda</taxon>
        <taxon>Insecta</taxon>
        <taxon>Pterygota</taxon>
        <taxon>Neoptera</taxon>
        <taxon>Endopterygota</taxon>
        <taxon>Lepidoptera</taxon>
        <taxon>Glossata</taxon>
        <taxon>Ditrysia</taxon>
        <taxon>Pyraloidea</taxon>
        <taxon>Crambidae</taxon>
        <taxon>Crambinae</taxon>
        <taxon>Chilo</taxon>
    </lineage>
</organism>
<evidence type="ECO:0000256" key="4">
    <source>
        <dbReference type="ARBA" id="ARBA00022737"/>
    </source>
</evidence>
<dbReference type="Gene3D" id="2.60.40.10">
    <property type="entry name" value="Immunoglobulins"/>
    <property type="match status" value="3"/>
</dbReference>
<keyword evidence="6 9" id="KW-0472">Membrane</keyword>
<sequence>MGKPWVCIILLVTWCVINCDGERGYYLGCYTLDVEDLLNTHTGQNVDVCLSACEQVYYKYAVIGNESTCFCGNSPGQSALPLEHCDTPCPKNETQKCGGVNASSVYDTEVTAPGPPASVEVVNVTETTARVRWTHPQAHSLITGYVMRAIVTETYADVLLPRLEWRFTNDTSHNELLNLQPGSAYSVSVAASNYDEEGPNITTTLTTIIGTPDPSPPEIIIVDRKGDRMVIHIPEAKNVNGPVSLYRVIVSVELYQQGYIAETLGNYTYAMDQGLPYYITAELDPYDIKNDFVIGDRSTYNGFYNAPLPLTNDIDVSLGIVSEKNHVKKIRYAESTKKIILNINEPEDTQKCGGVNASSVCDTEVTAPGPPASVEVVNVTETTARVRWTHPQAHSLITGYVMRAIVTETYADVLLPPLEWRFTNDTSHNELLNLQPGSAYSVSVAALNYDEEGPNITTTLTTIIGTPDPSPPEIIIVDRIGDRMVIHIPEAKNVNGPVSLYRVVVSVELYQQGYIAETLGNYTYAMDQGLPYYITAELDPYDIKNDFIIGDRSTYNGFYNAPLPLTNDIDVSLGIVSEKNHVKKIRYAESTKKIILNINEPEDTQKCGGVNALSVCDTEVTAPGPPASVEVVNVTETTARVRWTHPQAHSLITGYVMRAIVTETYADVLLPPLEWRFTNDTSHNELLNLQPGSAYSVSVAALNYDEEGPNITTTLTTMIGTPDPSPPEIIIVDRIGDRMVIHIPEAKNVNGPVSLYRVIVSVELYQQGYIAETLGNYTYAIDQGLPYYITAELDPYDIKNDFIIGDRSTYNGFYNAPLPLTNDIDVSLGIVSEKNHVMKIRYAESTKKIILNINEPEDMSPMVVALGAGIAIGVVLLLIGVGFLIILRKRIHLARLQRGSQSLPLSLSEPCVEIENSGFLQDEDERVDYYGNLKRKLWNIPRNLLDIDISCVVGLGSYGKFTKGKVQQHGAQTPGLVQVVADRELERPDKKLMLQELDLLIKSSEHENVICLLGICETNTTLFVVLQDSRQSLKEMLLQSRHRDLQNNKFCLITENKLLQVCVDVSSGMEYLHSKKIIHKRLCCRNIAIGEDGLAKVSGFGLSHMRPLHETPDYTRWTSHEMLRQSRFNPKADVWSFGCLMWEAMTLGATPYSHSANKDVAARVLRGMRPSQPSYVADELFQICLQCWQVDPDERPTFTSLLNELLSYSEGPGTRCLSFTHYNGFNYEPHIPQYEIVS</sequence>
<evidence type="ECO:0000259" key="12">
    <source>
        <dbReference type="PROSITE" id="PS50853"/>
    </source>
</evidence>
<reference evidence="14" key="1">
    <citation type="submission" date="2021-12" db="EMBL/GenBank/DDBJ databases">
        <authorList>
            <person name="King R."/>
        </authorList>
    </citation>
    <scope>NUCLEOTIDE SEQUENCE</scope>
</reference>
<dbReference type="InterPro" id="IPR003961">
    <property type="entry name" value="FN3_dom"/>
</dbReference>
<dbReference type="PANTHER" id="PTHR24051:SF9">
    <property type="entry name" value="FIBRONECTIN TYPE-III DOMAIN-CONTAINING PROTEIN"/>
    <property type="match status" value="1"/>
</dbReference>
<dbReference type="InterPro" id="IPR002889">
    <property type="entry name" value="WSC_carb-bd"/>
</dbReference>
<evidence type="ECO:0000256" key="1">
    <source>
        <dbReference type="ARBA" id="ARBA00004479"/>
    </source>
</evidence>
<evidence type="ECO:0000256" key="2">
    <source>
        <dbReference type="ARBA" id="ARBA00022692"/>
    </source>
</evidence>
<dbReference type="PROSITE" id="PS50011">
    <property type="entry name" value="PROTEIN_KINASE_DOM"/>
    <property type="match status" value="1"/>
</dbReference>
<feature type="transmembrane region" description="Helical" evidence="9">
    <location>
        <begin position="862"/>
        <end position="887"/>
    </location>
</feature>
<dbReference type="Pfam" id="PF23144">
    <property type="entry name" value="Fn3_PTPRU"/>
    <property type="match status" value="3"/>
</dbReference>
<dbReference type="Pfam" id="PF07714">
    <property type="entry name" value="PK_Tyr_Ser-Thr"/>
    <property type="match status" value="1"/>
</dbReference>
<dbReference type="InterPro" id="IPR051622">
    <property type="entry name" value="R-tyr_protein_phosphatases"/>
</dbReference>
<dbReference type="PRINTS" id="PR00109">
    <property type="entry name" value="TYRKINASE"/>
</dbReference>
<evidence type="ECO:0000256" key="3">
    <source>
        <dbReference type="ARBA" id="ARBA00022729"/>
    </source>
</evidence>
<evidence type="ECO:0000256" key="9">
    <source>
        <dbReference type="SAM" id="Phobius"/>
    </source>
</evidence>
<dbReference type="PROSITE" id="PS50853">
    <property type="entry name" value="FN3"/>
    <property type="match status" value="3"/>
</dbReference>
<feature type="domain" description="Fibronectin type-III" evidence="12">
    <location>
        <begin position="625"/>
        <end position="724"/>
    </location>
</feature>
<dbReference type="EMBL" id="OU963910">
    <property type="protein sequence ID" value="CAH2983602.1"/>
    <property type="molecule type" value="Genomic_DNA"/>
</dbReference>
<evidence type="ECO:0000256" key="6">
    <source>
        <dbReference type="ARBA" id="ARBA00023136"/>
    </source>
</evidence>